<sequence>MGGPVNPSVARALSGTQPVHVGRQPIFDRLGGVVAYELLFRGSVDAVAAGHRDTYATSKVIVNAFTEFGIREVVGDRLCFINVTQEFLTGELTLPFGPEQVVLEVLETVEVDDAVIAGITELVAAGYRIALDDFVWGSGHERLLDLASYVKLDLLDGDLSRLEEIVAACRRRPRLQIVAERLETAEQVELADRFGLELRQGYALSRPQVLTARSLSPSRIRRLELLSALSAADADLERVHSIIATDPALSLRVLRASNSAAAASATRISSVRQAVVMIGLSHIRQWAMLMVIDDVAEATEDQLISALTRARLCENVAGDASVAPEAAFMAGLIVGVAELLNVTPAVMARQLPLAAEVTEALVNGAGRLGGVLRTVQAYEHGDVVEPTEVPVSPDLTTKCMDAMAWSTRAVAAAAPAAC</sequence>
<dbReference type="AlphaFoldDB" id="A0A4Q7ZN54"/>
<feature type="domain" description="HDOD" evidence="2">
    <location>
        <begin position="215"/>
        <end position="399"/>
    </location>
</feature>
<dbReference type="Gene3D" id="3.20.20.450">
    <property type="entry name" value="EAL domain"/>
    <property type="match status" value="1"/>
</dbReference>
<dbReference type="InterPro" id="IPR014408">
    <property type="entry name" value="dGMP_Pdiesterase_EAL/HD-GYP"/>
</dbReference>
<evidence type="ECO:0000259" key="2">
    <source>
        <dbReference type="PROSITE" id="PS51833"/>
    </source>
</evidence>
<dbReference type="EMBL" id="SHKY01000001">
    <property type="protein sequence ID" value="RZU51795.1"/>
    <property type="molecule type" value="Genomic_DNA"/>
</dbReference>
<dbReference type="PANTHER" id="PTHR33525">
    <property type="match status" value="1"/>
</dbReference>
<keyword evidence="4" id="KW-1185">Reference proteome</keyword>
<reference evidence="3 4" key="1">
    <citation type="submission" date="2019-02" db="EMBL/GenBank/DDBJ databases">
        <title>Sequencing the genomes of 1000 actinobacteria strains.</title>
        <authorList>
            <person name="Klenk H.-P."/>
        </authorList>
    </citation>
    <scope>NUCLEOTIDE SEQUENCE [LARGE SCALE GENOMIC DNA]</scope>
    <source>
        <strain evidence="3 4">DSM 45162</strain>
    </source>
</reference>
<dbReference type="PROSITE" id="PS51833">
    <property type="entry name" value="HDOD"/>
    <property type="match status" value="1"/>
</dbReference>
<dbReference type="SUPFAM" id="SSF141868">
    <property type="entry name" value="EAL domain-like"/>
    <property type="match status" value="1"/>
</dbReference>
<dbReference type="SUPFAM" id="SSF109604">
    <property type="entry name" value="HD-domain/PDEase-like"/>
    <property type="match status" value="1"/>
</dbReference>
<evidence type="ECO:0000259" key="1">
    <source>
        <dbReference type="PROSITE" id="PS50883"/>
    </source>
</evidence>
<dbReference type="PIRSF" id="PIRSF003180">
    <property type="entry name" value="DiGMPpdiest_YuxH"/>
    <property type="match status" value="1"/>
</dbReference>
<dbReference type="Proteomes" id="UP000292564">
    <property type="component" value="Unassembled WGS sequence"/>
</dbReference>
<accession>A0A4Q7ZN54</accession>
<dbReference type="SMART" id="SM00052">
    <property type="entry name" value="EAL"/>
    <property type="match status" value="1"/>
</dbReference>
<dbReference type="Gene3D" id="1.10.3210.10">
    <property type="entry name" value="Hypothetical protein af1432"/>
    <property type="match status" value="1"/>
</dbReference>
<dbReference type="Pfam" id="PF00563">
    <property type="entry name" value="EAL"/>
    <property type="match status" value="1"/>
</dbReference>
<dbReference type="PROSITE" id="PS50883">
    <property type="entry name" value="EAL"/>
    <property type="match status" value="1"/>
</dbReference>
<evidence type="ECO:0000313" key="3">
    <source>
        <dbReference type="EMBL" id="RZU51795.1"/>
    </source>
</evidence>
<proteinExistence type="predicted"/>
<comment type="caution">
    <text evidence="3">The sequence shown here is derived from an EMBL/GenBank/DDBJ whole genome shotgun (WGS) entry which is preliminary data.</text>
</comment>
<dbReference type="InterPro" id="IPR013976">
    <property type="entry name" value="HDOD"/>
</dbReference>
<dbReference type="OrthoDB" id="9804751at2"/>
<dbReference type="Pfam" id="PF08668">
    <property type="entry name" value="HDOD"/>
    <property type="match status" value="1"/>
</dbReference>
<dbReference type="InterPro" id="IPR001633">
    <property type="entry name" value="EAL_dom"/>
</dbReference>
<feature type="domain" description="EAL" evidence="1">
    <location>
        <begin position="1"/>
        <end position="221"/>
    </location>
</feature>
<dbReference type="PANTHER" id="PTHR33525:SF4">
    <property type="entry name" value="CYCLIC DI-GMP PHOSPHODIESTERASE CDGJ"/>
    <property type="match status" value="1"/>
</dbReference>
<protein>
    <submittedName>
        <fullName evidence="3">EAL and modified HD-GYP domain-containing signal transduction protein</fullName>
    </submittedName>
</protein>
<evidence type="ECO:0000313" key="4">
    <source>
        <dbReference type="Proteomes" id="UP000292564"/>
    </source>
</evidence>
<dbReference type="InterPro" id="IPR052340">
    <property type="entry name" value="RNase_Y/CdgJ"/>
</dbReference>
<dbReference type="InterPro" id="IPR035919">
    <property type="entry name" value="EAL_sf"/>
</dbReference>
<gene>
    <name evidence="3" type="ORF">EV385_3630</name>
</gene>
<name>A0A4Q7ZN54_9ACTN</name>
<organism evidence="3 4">
    <name type="scientific">Krasilnikovia cinnamomea</name>
    <dbReference type="NCBI Taxonomy" id="349313"/>
    <lineage>
        <taxon>Bacteria</taxon>
        <taxon>Bacillati</taxon>
        <taxon>Actinomycetota</taxon>
        <taxon>Actinomycetes</taxon>
        <taxon>Micromonosporales</taxon>
        <taxon>Micromonosporaceae</taxon>
        <taxon>Krasilnikovia</taxon>
    </lineage>
</organism>